<dbReference type="Proteomes" id="UP000249890">
    <property type="component" value="Chromosome"/>
</dbReference>
<gene>
    <name evidence="1" type="ORF">B9T62_01270</name>
</gene>
<protein>
    <submittedName>
        <fullName evidence="1">Uncharacterized protein</fullName>
    </submittedName>
</protein>
<organism evidence="1 2">
    <name type="scientific">Paenibacillus donghaensis</name>
    <dbReference type="NCBI Taxonomy" id="414771"/>
    <lineage>
        <taxon>Bacteria</taxon>
        <taxon>Bacillati</taxon>
        <taxon>Bacillota</taxon>
        <taxon>Bacilli</taxon>
        <taxon>Bacillales</taxon>
        <taxon>Paenibacillaceae</taxon>
        <taxon>Paenibacillus</taxon>
    </lineage>
</organism>
<dbReference type="RefSeq" id="WP_087913594.1">
    <property type="nucleotide sequence ID" value="NZ_CP021780.1"/>
</dbReference>
<dbReference type="KEGG" id="pdh:B9T62_01270"/>
<reference evidence="1 2" key="1">
    <citation type="submission" date="2017-06" db="EMBL/GenBank/DDBJ databases">
        <title>Complete genome sequence of Paenibacillus donghaensis KCTC 13049T isolated from East Sea sediment, South Korea.</title>
        <authorList>
            <person name="Jung B.K."/>
            <person name="Hong S.-J."/>
            <person name="Shin J.-H."/>
        </authorList>
    </citation>
    <scope>NUCLEOTIDE SEQUENCE [LARGE SCALE GENOMIC DNA]</scope>
    <source>
        <strain evidence="1 2">KCTC 13049</strain>
    </source>
</reference>
<keyword evidence="2" id="KW-1185">Reference proteome</keyword>
<sequence>MIVVAVTPFGRSRVKLFALLLDPVRPVLVGIDTVVNLVSAAEIIEEKLKEKANTILKRAISDFFIL</sequence>
<dbReference type="AlphaFoldDB" id="A0A2Z2KCA6"/>
<dbReference type="EMBL" id="CP021780">
    <property type="protein sequence ID" value="ASA19569.1"/>
    <property type="molecule type" value="Genomic_DNA"/>
</dbReference>
<name>A0A2Z2KCA6_9BACL</name>
<evidence type="ECO:0000313" key="1">
    <source>
        <dbReference type="EMBL" id="ASA19569.1"/>
    </source>
</evidence>
<proteinExistence type="predicted"/>
<accession>A0A2Z2KCA6</accession>
<evidence type="ECO:0000313" key="2">
    <source>
        <dbReference type="Proteomes" id="UP000249890"/>
    </source>
</evidence>